<dbReference type="GO" id="GO:1990810">
    <property type="term" value="P:microtubule anchoring at mitotic spindle pole body"/>
    <property type="evidence" value="ECO:0007669"/>
    <property type="project" value="TreeGrafter"/>
</dbReference>
<dbReference type="PANTHER" id="PTHR16220">
    <property type="entry name" value="WD REPEAT PROTEIN 8-RELATED"/>
    <property type="match status" value="1"/>
</dbReference>
<evidence type="ECO:0000313" key="3">
    <source>
        <dbReference type="Proteomes" id="UP001301769"/>
    </source>
</evidence>
<organism evidence="2 3">
    <name type="scientific">Rhypophila decipiens</name>
    <dbReference type="NCBI Taxonomy" id="261697"/>
    <lineage>
        <taxon>Eukaryota</taxon>
        <taxon>Fungi</taxon>
        <taxon>Dikarya</taxon>
        <taxon>Ascomycota</taxon>
        <taxon>Pezizomycotina</taxon>
        <taxon>Sordariomycetes</taxon>
        <taxon>Sordariomycetidae</taxon>
        <taxon>Sordariales</taxon>
        <taxon>Naviculisporaceae</taxon>
        <taxon>Rhypophila</taxon>
    </lineage>
</organism>
<dbReference type="GO" id="GO:1990811">
    <property type="term" value="C:MWP complex"/>
    <property type="evidence" value="ECO:0007669"/>
    <property type="project" value="TreeGrafter"/>
</dbReference>
<gene>
    <name evidence="2" type="ORF">QBC37DRAFT_16618</name>
</gene>
<reference evidence="2" key="1">
    <citation type="journal article" date="2023" name="Mol. Phylogenet. Evol.">
        <title>Genome-scale phylogeny and comparative genomics of the fungal order Sordariales.</title>
        <authorList>
            <person name="Hensen N."/>
            <person name="Bonometti L."/>
            <person name="Westerberg I."/>
            <person name="Brannstrom I.O."/>
            <person name="Guillou S."/>
            <person name="Cros-Aarteil S."/>
            <person name="Calhoun S."/>
            <person name="Haridas S."/>
            <person name="Kuo A."/>
            <person name="Mondo S."/>
            <person name="Pangilinan J."/>
            <person name="Riley R."/>
            <person name="LaButti K."/>
            <person name="Andreopoulos B."/>
            <person name="Lipzen A."/>
            <person name="Chen C."/>
            <person name="Yan M."/>
            <person name="Daum C."/>
            <person name="Ng V."/>
            <person name="Clum A."/>
            <person name="Steindorff A."/>
            <person name="Ohm R.A."/>
            <person name="Martin F."/>
            <person name="Silar P."/>
            <person name="Natvig D.O."/>
            <person name="Lalanne C."/>
            <person name="Gautier V."/>
            <person name="Ament-Velasquez S.L."/>
            <person name="Kruys A."/>
            <person name="Hutchinson M.I."/>
            <person name="Powell A.J."/>
            <person name="Barry K."/>
            <person name="Miller A.N."/>
            <person name="Grigoriev I.V."/>
            <person name="Debuchy R."/>
            <person name="Gladieux P."/>
            <person name="Hiltunen Thoren M."/>
            <person name="Johannesson H."/>
        </authorList>
    </citation>
    <scope>NUCLEOTIDE SEQUENCE</scope>
    <source>
        <strain evidence="2">PSN293</strain>
    </source>
</reference>
<dbReference type="AlphaFoldDB" id="A0AAN7BBQ2"/>
<dbReference type="SUPFAM" id="SSF82171">
    <property type="entry name" value="DPP6 N-terminal domain-like"/>
    <property type="match status" value="1"/>
</dbReference>
<dbReference type="GO" id="GO:0005815">
    <property type="term" value="C:microtubule organizing center"/>
    <property type="evidence" value="ECO:0007669"/>
    <property type="project" value="TreeGrafter"/>
</dbReference>
<feature type="region of interest" description="Disordered" evidence="1">
    <location>
        <begin position="473"/>
        <end position="509"/>
    </location>
</feature>
<dbReference type="InterPro" id="IPR052778">
    <property type="entry name" value="Centrosome-WD_assoc"/>
</dbReference>
<comment type="caution">
    <text evidence="2">The sequence shown here is derived from an EMBL/GenBank/DDBJ whole genome shotgun (WGS) entry which is preliminary data.</text>
</comment>
<protein>
    <submittedName>
        <fullName evidence="2">WD40 repeat-like protein</fullName>
    </submittedName>
</protein>
<feature type="compositionally biased region" description="Acidic residues" evidence="1">
    <location>
        <begin position="498"/>
        <end position="509"/>
    </location>
</feature>
<reference evidence="2" key="2">
    <citation type="submission" date="2023-05" db="EMBL/GenBank/DDBJ databases">
        <authorList>
            <consortium name="Lawrence Berkeley National Laboratory"/>
            <person name="Steindorff A."/>
            <person name="Hensen N."/>
            <person name="Bonometti L."/>
            <person name="Westerberg I."/>
            <person name="Brannstrom I.O."/>
            <person name="Guillou S."/>
            <person name="Cros-Aarteil S."/>
            <person name="Calhoun S."/>
            <person name="Haridas S."/>
            <person name="Kuo A."/>
            <person name="Mondo S."/>
            <person name="Pangilinan J."/>
            <person name="Riley R."/>
            <person name="Labutti K."/>
            <person name="Andreopoulos B."/>
            <person name="Lipzen A."/>
            <person name="Chen C."/>
            <person name="Yanf M."/>
            <person name="Daum C."/>
            <person name="Ng V."/>
            <person name="Clum A."/>
            <person name="Ohm R."/>
            <person name="Martin F."/>
            <person name="Silar P."/>
            <person name="Natvig D."/>
            <person name="Lalanne C."/>
            <person name="Gautier V."/>
            <person name="Ament-Velasquez S.L."/>
            <person name="Kruys A."/>
            <person name="Hutchinson M.I."/>
            <person name="Powell A.J."/>
            <person name="Barry K."/>
            <person name="Miller A.N."/>
            <person name="Grigoriev I.V."/>
            <person name="Debuchy R."/>
            <person name="Gladieux P."/>
            <person name="Thoren M.H."/>
            <person name="Johannesson H."/>
        </authorList>
    </citation>
    <scope>NUCLEOTIDE SEQUENCE</scope>
    <source>
        <strain evidence="2">PSN293</strain>
    </source>
</reference>
<proteinExistence type="predicted"/>
<dbReference type="Gene3D" id="2.130.10.10">
    <property type="entry name" value="YVTN repeat-like/Quinoprotein amine dehydrogenase"/>
    <property type="match status" value="1"/>
</dbReference>
<dbReference type="Proteomes" id="UP001301769">
    <property type="component" value="Unassembled WGS sequence"/>
</dbReference>
<dbReference type="PANTHER" id="PTHR16220:SF0">
    <property type="entry name" value="WD REPEAT-CONTAINING PROTEIN WRAP73"/>
    <property type="match status" value="1"/>
</dbReference>
<evidence type="ECO:0000313" key="2">
    <source>
        <dbReference type="EMBL" id="KAK4218063.1"/>
    </source>
</evidence>
<sequence>MQFSKSFRASSHCIASPDGNYIATLFANVINVRTVRSLEVVHVVKLAQDFAGPILGFRWSPSSTLLLAASVDLIQVCSALGGDGSSNFDAIIRNPVTPGTRPAHVDFGASDAEICLVSSFGLKFSIFNLTSSDAIEIANPKFSSPSTATRGFSFRPGSRHLALLTRSAGKDVISIHDYPARRLQISWAPDTVDAQGIVWSPDGRWLVVWESPALGHKVIFYTPDGHIFKVWKGPANPALEDRDYELGAGVKFVSFSRDARLLAIGDCSKSISMFNMMSAMEGSRLQHPNSIVPKDSLQVWQEKIAVAQTGPSIHTFIRTSQMVSPAPRPQDNNSETLLGCADILFDPFSTLLATRLEDYPSTVWIWDLQGMELRAVLLFHGDVSKLSWHPTVRETLLLRCEGDQYSGIIFVWDPLSEGPRSVDYAKYLPGGKTVGRWRASWLGLDEASPISLILSDSHNCMLASFPDHDQALLPWSGHPNTGNTERTTREESPLELVPADEVDDNSELDDTFVYKR</sequence>
<accession>A0AAN7BBQ2</accession>
<name>A0AAN7BBQ2_9PEZI</name>
<dbReference type="InterPro" id="IPR015943">
    <property type="entry name" value="WD40/YVTN_repeat-like_dom_sf"/>
</dbReference>
<dbReference type="EMBL" id="MU858055">
    <property type="protein sequence ID" value="KAK4218063.1"/>
    <property type="molecule type" value="Genomic_DNA"/>
</dbReference>
<evidence type="ECO:0000256" key="1">
    <source>
        <dbReference type="SAM" id="MobiDB-lite"/>
    </source>
</evidence>
<keyword evidence="3" id="KW-1185">Reference proteome</keyword>